<comment type="caution">
    <text evidence="2">The sequence shown here is derived from an EMBL/GenBank/DDBJ whole genome shotgun (WGS) entry which is preliminary data.</text>
</comment>
<reference evidence="2 3" key="1">
    <citation type="submission" date="2021-06" db="EMBL/GenBank/DDBJ databases">
        <title>Caerostris extrusa draft genome.</title>
        <authorList>
            <person name="Kono N."/>
            <person name="Arakawa K."/>
        </authorList>
    </citation>
    <scope>NUCLEOTIDE SEQUENCE [LARGE SCALE GENOMIC DNA]</scope>
</reference>
<dbReference type="Proteomes" id="UP001054945">
    <property type="component" value="Unassembled WGS sequence"/>
</dbReference>
<gene>
    <name evidence="2" type="ORF">CEXT_254951</name>
</gene>
<evidence type="ECO:0000256" key="1">
    <source>
        <dbReference type="SAM" id="MobiDB-lite"/>
    </source>
</evidence>
<dbReference type="AlphaFoldDB" id="A0AAV4RXL4"/>
<keyword evidence="3" id="KW-1185">Reference proteome</keyword>
<proteinExistence type="predicted"/>
<protein>
    <submittedName>
        <fullName evidence="2">Uncharacterized protein</fullName>
    </submittedName>
</protein>
<organism evidence="2 3">
    <name type="scientific">Caerostris extrusa</name>
    <name type="common">Bark spider</name>
    <name type="synonym">Caerostris bankana</name>
    <dbReference type="NCBI Taxonomy" id="172846"/>
    <lineage>
        <taxon>Eukaryota</taxon>
        <taxon>Metazoa</taxon>
        <taxon>Ecdysozoa</taxon>
        <taxon>Arthropoda</taxon>
        <taxon>Chelicerata</taxon>
        <taxon>Arachnida</taxon>
        <taxon>Araneae</taxon>
        <taxon>Araneomorphae</taxon>
        <taxon>Entelegynae</taxon>
        <taxon>Araneoidea</taxon>
        <taxon>Araneidae</taxon>
        <taxon>Caerostris</taxon>
    </lineage>
</organism>
<evidence type="ECO:0000313" key="3">
    <source>
        <dbReference type="Proteomes" id="UP001054945"/>
    </source>
</evidence>
<feature type="region of interest" description="Disordered" evidence="1">
    <location>
        <begin position="1"/>
        <end position="56"/>
    </location>
</feature>
<evidence type="ECO:0000313" key="2">
    <source>
        <dbReference type="EMBL" id="GIY25121.1"/>
    </source>
</evidence>
<feature type="compositionally biased region" description="Polar residues" evidence="1">
    <location>
        <begin position="42"/>
        <end position="56"/>
    </location>
</feature>
<accession>A0AAV4RXL4</accession>
<sequence length="143" mass="15785">MLLTENCGPSAVNYTSSSETSVAPPPSQFRTPSDLTEEYKSQLVSPEPCSQQLSNSSEKSDAINSLWAFSSFLEQHGPYILGDEWVFGKVCSVPLQVRKVRNHWTSSCITVEPNEYLHNVIVVQIAALGLLAETGDIHSERDQ</sequence>
<name>A0AAV4RXL4_CAEEX</name>
<feature type="compositionally biased region" description="Polar residues" evidence="1">
    <location>
        <begin position="12"/>
        <end position="21"/>
    </location>
</feature>
<dbReference type="EMBL" id="BPLR01008494">
    <property type="protein sequence ID" value="GIY25121.1"/>
    <property type="molecule type" value="Genomic_DNA"/>
</dbReference>